<dbReference type="GO" id="GO:0005615">
    <property type="term" value="C:extracellular space"/>
    <property type="evidence" value="ECO:0007669"/>
    <property type="project" value="TreeGrafter"/>
</dbReference>
<evidence type="ECO:0000313" key="3">
    <source>
        <dbReference type="Proteomes" id="UP001195483"/>
    </source>
</evidence>
<reference evidence="2" key="1">
    <citation type="journal article" date="2021" name="Genome Biol. Evol.">
        <title>A High-Quality Reference Genome for a Parasitic Bivalve with Doubly Uniparental Inheritance (Bivalvia: Unionida).</title>
        <authorList>
            <person name="Smith C.H."/>
        </authorList>
    </citation>
    <scope>NUCLEOTIDE SEQUENCE</scope>
    <source>
        <strain evidence="2">CHS0354</strain>
    </source>
</reference>
<dbReference type="PRINTS" id="PR00767">
    <property type="entry name" value="DBMONOXGNASE"/>
</dbReference>
<feature type="domain" description="Copper type II ascorbate-dependent monooxygenase N-terminal" evidence="1">
    <location>
        <begin position="42"/>
        <end position="161"/>
    </location>
</feature>
<dbReference type="PANTHER" id="PTHR10157">
    <property type="entry name" value="DOPAMINE BETA HYDROXYLASE RELATED"/>
    <property type="match status" value="1"/>
</dbReference>
<keyword evidence="3" id="KW-1185">Reference proteome</keyword>
<organism evidence="2 3">
    <name type="scientific">Potamilus streckersoni</name>
    <dbReference type="NCBI Taxonomy" id="2493646"/>
    <lineage>
        <taxon>Eukaryota</taxon>
        <taxon>Metazoa</taxon>
        <taxon>Spiralia</taxon>
        <taxon>Lophotrochozoa</taxon>
        <taxon>Mollusca</taxon>
        <taxon>Bivalvia</taxon>
        <taxon>Autobranchia</taxon>
        <taxon>Heteroconchia</taxon>
        <taxon>Palaeoheterodonta</taxon>
        <taxon>Unionida</taxon>
        <taxon>Unionoidea</taxon>
        <taxon>Unionidae</taxon>
        <taxon>Ambleminae</taxon>
        <taxon>Lampsilini</taxon>
        <taxon>Potamilus</taxon>
    </lineage>
</organism>
<dbReference type="AlphaFoldDB" id="A0AAE0S7Z0"/>
<dbReference type="Pfam" id="PF01082">
    <property type="entry name" value="Cu2_monooxygen"/>
    <property type="match status" value="1"/>
</dbReference>
<dbReference type="EMBL" id="JAEAOA010000175">
    <property type="protein sequence ID" value="KAK3586465.1"/>
    <property type="molecule type" value="Genomic_DNA"/>
</dbReference>
<dbReference type="GO" id="GO:0042421">
    <property type="term" value="P:norepinephrine biosynthetic process"/>
    <property type="evidence" value="ECO:0007669"/>
    <property type="project" value="TreeGrafter"/>
</dbReference>
<dbReference type="InterPro" id="IPR000945">
    <property type="entry name" value="DBH-like"/>
</dbReference>
<gene>
    <name evidence="2" type="ORF">CHS0354_001850</name>
</gene>
<comment type="caution">
    <text evidence="2">The sequence shown here is derived from an EMBL/GenBank/DDBJ whole genome shotgun (WGS) entry which is preliminary data.</text>
</comment>
<accession>A0AAE0S7Z0</accession>
<dbReference type="InterPro" id="IPR028460">
    <property type="entry name" value="Tbh/DBH"/>
</dbReference>
<dbReference type="InterPro" id="IPR036939">
    <property type="entry name" value="Cu2_ascorb_mOase_N_sf"/>
</dbReference>
<dbReference type="InterPro" id="IPR008977">
    <property type="entry name" value="PHM/PNGase_F_dom_sf"/>
</dbReference>
<sequence>MEEMTTMKMKKFPNPSSSFLFNTALIYLIRTTIQYSNTSKVRFLIPSANTTYYCKGFRMPDIGGKRHMIKVEPIITPGNEMHVHHILIYRCKGINPKFDGISYMCYDEIPKEMNPCYDVIIAWAIGGKSFYYPDHLGVSVGAPDDPDFYIMETHYDNPVQKSGDTVSFS</sequence>
<protein>
    <recommendedName>
        <fullName evidence="1">Copper type II ascorbate-dependent monooxygenase N-terminal domain-containing protein</fullName>
    </recommendedName>
</protein>
<dbReference type="SUPFAM" id="SSF49742">
    <property type="entry name" value="PHM/PNGase F"/>
    <property type="match status" value="1"/>
</dbReference>
<dbReference type="PANTHER" id="PTHR10157:SF23">
    <property type="entry name" value="MOXD1 HOMOLOG 1"/>
    <property type="match status" value="1"/>
</dbReference>
<evidence type="ECO:0000259" key="1">
    <source>
        <dbReference type="Pfam" id="PF01082"/>
    </source>
</evidence>
<reference evidence="2" key="2">
    <citation type="journal article" date="2021" name="Genome Biol. Evol.">
        <title>Developing a high-quality reference genome for a parasitic bivalve with doubly uniparental inheritance (Bivalvia: Unionida).</title>
        <authorList>
            <person name="Smith C.H."/>
        </authorList>
    </citation>
    <scope>NUCLEOTIDE SEQUENCE</scope>
    <source>
        <strain evidence="2">CHS0354</strain>
        <tissue evidence="2">Mantle</tissue>
    </source>
</reference>
<reference evidence="2" key="3">
    <citation type="submission" date="2023-05" db="EMBL/GenBank/DDBJ databases">
        <authorList>
            <person name="Smith C.H."/>
        </authorList>
    </citation>
    <scope>NUCLEOTIDE SEQUENCE</scope>
    <source>
        <strain evidence="2">CHS0354</strain>
        <tissue evidence="2">Mantle</tissue>
    </source>
</reference>
<dbReference type="GO" id="GO:0005507">
    <property type="term" value="F:copper ion binding"/>
    <property type="evidence" value="ECO:0007669"/>
    <property type="project" value="InterPro"/>
</dbReference>
<dbReference type="GO" id="GO:0030667">
    <property type="term" value="C:secretory granule membrane"/>
    <property type="evidence" value="ECO:0007669"/>
    <property type="project" value="TreeGrafter"/>
</dbReference>
<dbReference type="Gene3D" id="2.60.120.310">
    <property type="entry name" value="Copper type II, ascorbate-dependent monooxygenase, N-terminal domain"/>
    <property type="match status" value="1"/>
</dbReference>
<proteinExistence type="predicted"/>
<name>A0AAE0S7Z0_9BIVA</name>
<evidence type="ECO:0000313" key="2">
    <source>
        <dbReference type="EMBL" id="KAK3586465.1"/>
    </source>
</evidence>
<dbReference type="GO" id="GO:0004500">
    <property type="term" value="F:dopamine beta-monooxygenase activity"/>
    <property type="evidence" value="ECO:0007669"/>
    <property type="project" value="InterPro"/>
</dbReference>
<dbReference type="GO" id="GO:0042420">
    <property type="term" value="P:dopamine catabolic process"/>
    <property type="evidence" value="ECO:0007669"/>
    <property type="project" value="TreeGrafter"/>
</dbReference>
<dbReference type="InterPro" id="IPR000323">
    <property type="entry name" value="Cu2_ascorb_mOase_N"/>
</dbReference>
<dbReference type="Proteomes" id="UP001195483">
    <property type="component" value="Unassembled WGS sequence"/>
</dbReference>
<dbReference type="GO" id="GO:0006589">
    <property type="term" value="P:octopamine biosynthetic process"/>
    <property type="evidence" value="ECO:0007669"/>
    <property type="project" value="TreeGrafter"/>
</dbReference>